<gene>
    <name evidence="11" type="ORF">DWU99_12920</name>
</gene>
<dbReference type="InterPro" id="IPR014730">
    <property type="entry name" value="ETF_a/b_N"/>
</dbReference>
<dbReference type="Proteomes" id="UP000255334">
    <property type="component" value="Unassembled WGS sequence"/>
</dbReference>
<reference evidence="11 12" key="1">
    <citation type="submission" date="2018-07" db="EMBL/GenBank/DDBJ databases">
        <title>Dyella monticola sp. nov. and Dyella psychrodurans sp. nov. isolated from monsoon evergreen broad-leaved forest soil of Dinghu Mountain, China.</title>
        <authorList>
            <person name="Gao Z."/>
            <person name="Qiu L."/>
        </authorList>
    </citation>
    <scope>NUCLEOTIDE SEQUENCE [LARGE SCALE GENOMIC DNA]</scope>
    <source>
        <strain evidence="11 12">4MSK11</strain>
    </source>
</reference>
<dbReference type="CDD" id="cd01715">
    <property type="entry name" value="ETF_alpha"/>
    <property type="match status" value="1"/>
</dbReference>
<sequence>MSKILVIAEHLDGKLNSATARAVSAAAAVKPEAIDVLVLADNVDAVAASAAQIEGVSRVLTIARAENAHPLAAVLAPQIAKAAAGYSHVFAPSTTFGKDVAPRVAALLGVAQVSDVMSVEGSHTFKRPIYAGNAIITVEADAAHAVVATIRTASWPAAAASANSAPIEALSLDVALPSHTRFVELKQGKSDRPDLQSASKVVSGGRGVGSKENFEIIYKFADKIGAAVGASRAAVDAGYVPNEMQVGQTGKIIAPELYMAIGISGAIQHLTGIKDAGTIVAINKDGEAPIFEVADFGLVGDLFKLIPELEQAIG</sequence>
<protein>
    <recommendedName>
        <fullName evidence="7">Electron transfer flavoprotein subunit alpha</fullName>
    </recommendedName>
    <alternativeName>
        <fullName evidence="8">Electron transfer flavoprotein large subunit</fullName>
    </alternativeName>
</protein>
<evidence type="ECO:0000256" key="3">
    <source>
        <dbReference type="ARBA" id="ARBA00022630"/>
    </source>
</evidence>
<dbReference type="RefSeq" id="WP_115478465.1">
    <property type="nucleotide sequence ID" value="NZ_QRBF01000004.1"/>
</dbReference>
<dbReference type="InterPro" id="IPR001308">
    <property type="entry name" value="ETF_a/FixB"/>
</dbReference>
<evidence type="ECO:0000313" key="12">
    <source>
        <dbReference type="Proteomes" id="UP000255334"/>
    </source>
</evidence>
<evidence type="ECO:0000256" key="9">
    <source>
        <dbReference type="PIRSR" id="PIRSR000089-1"/>
    </source>
</evidence>
<keyword evidence="3" id="KW-0285">Flavoprotein</keyword>
<evidence type="ECO:0000259" key="10">
    <source>
        <dbReference type="SMART" id="SM00893"/>
    </source>
</evidence>
<dbReference type="GO" id="GO:0050660">
    <property type="term" value="F:flavin adenine dinucleotide binding"/>
    <property type="evidence" value="ECO:0007669"/>
    <property type="project" value="InterPro"/>
</dbReference>
<evidence type="ECO:0000256" key="2">
    <source>
        <dbReference type="ARBA" id="ARBA00022448"/>
    </source>
</evidence>
<evidence type="ECO:0000256" key="7">
    <source>
        <dbReference type="ARBA" id="ARBA00068674"/>
    </source>
</evidence>
<dbReference type="EMBL" id="QRBF01000004">
    <property type="protein sequence ID" value="RDS83425.1"/>
    <property type="molecule type" value="Genomic_DNA"/>
</dbReference>
<feature type="binding site" evidence="9">
    <location>
        <begin position="231"/>
        <end position="232"/>
    </location>
    <ligand>
        <name>FAD</name>
        <dbReference type="ChEBI" id="CHEBI:57692"/>
    </ligand>
</feature>
<comment type="cofactor">
    <cofactor evidence="9">
        <name>FAD</name>
        <dbReference type="ChEBI" id="CHEBI:57692"/>
    </cofactor>
    <text evidence="9">Binds 1 FAD per dimer.</text>
</comment>
<comment type="similarity">
    <text evidence="1">Belongs to the ETF alpha-subunit/FixB family.</text>
</comment>
<dbReference type="InterPro" id="IPR014731">
    <property type="entry name" value="ETF_asu_C"/>
</dbReference>
<dbReference type="GO" id="GO:0033539">
    <property type="term" value="P:fatty acid beta-oxidation using acyl-CoA dehydrogenase"/>
    <property type="evidence" value="ECO:0007669"/>
    <property type="project" value="TreeGrafter"/>
</dbReference>
<evidence type="ECO:0000313" key="11">
    <source>
        <dbReference type="EMBL" id="RDS83425.1"/>
    </source>
</evidence>
<evidence type="ECO:0000256" key="1">
    <source>
        <dbReference type="ARBA" id="ARBA00005817"/>
    </source>
</evidence>
<dbReference type="AlphaFoldDB" id="A0A370X5E9"/>
<dbReference type="PANTHER" id="PTHR43153">
    <property type="entry name" value="ELECTRON TRANSFER FLAVOPROTEIN ALPHA"/>
    <property type="match status" value="1"/>
</dbReference>
<name>A0A370X5E9_9GAMM</name>
<dbReference type="PIRSF" id="PIRSF000089">
    <property type="entry name" value="Electra_flavoP_a"/>
    <property type="match status" value="1"/>
</dbReference>
<evidence type="ECO:0000256" key="4">
    <source>
        <dbReference type="ARBA" id="ARBA00022827"/>
    </source>
</evidence>
<dbReference type="OrthoDB" id="9770286at2"/>
<keyword evidence="12" id="KW-1185">Reference proteome</keyword>
<dbReference type="InterPro" id="IPR029035">
    <property type="entry name" value="DHS-like_NAD/FAD-binding_dom"/>
</dbReference>
<evidence type="ECO:0000256" key="5">
    <source>
        <dbReference type="ARBA" id="ARBA00022982"/>
    </source>
</evidence>
<dbReference type="Pfam" id="PF01012">
    <property type="entry name" value="ETF"/>
    <property type="match status" value="1"/>
</dbReference>
<feature type="binding site" evidence="9">
    <location>
        <begin position="245"/>
        <end position="249"/>
    </location>
    <ligand>
        <name>FAD</name>
        <dbReference type="ChEBI" id="CHEBI:57692"/>
    </ligand>
</feature>
<keyword evidence="5" id="KW-0249">Electron transport</keyword>
<proteinExistence type="inferred from homology"/>
<dbReference type="SUPFAM" id="SSF52467">
    <property type="entry name" value="DHS-like NAD/FAD-binding domain"/>
    <property type="match status" value="1"/>
</dbReference>
<evidence type="ECO:0000256" key="6">
    <source>
        <dbReference type="ARBA" id="ARBA00025649"/>
    </source>
</evidence>
<dbReference type="InterPro" id="IPR033947">
    <property type="entry name" value="ETF_alpha_N"/>
</dbReference>
<dbReference type="Gene3D" id="3.40.50.1220">
    <property type="entry name" value="TPP-binding domain"/>
    <property type="match status" value="1"/>
</dbReference>
<comment type="function">
    <text evidence="6">The electron transfer flavoprotein serves as a specific electron acceptor for other dehydrogenases. It transfers the electrons to the main respiratory chain via ETF-ubiquinone oxidoreductase (ETF dehydrogenase).</text>
</comment>
<dbReference type="InterPro" id="IPR018206">
    <property type="entry name" value="ETF_asu_C_CS"/>
</dbReference>
<dbReference type="GO" id="GO:0009055">
    <property type="term" value="F:electron transfer activity"/>
    <property type="evidence" value="ECO:0007669"/>
    <property type="project" value="InterPro"/>
</dbReference>
<keyword evidence="4 9" id="KW-0274">FAD</keyword>
<dbReference type="Pfam" id="PF00766">
    <property type="entry name" value="ETF_alpha"/>
    <property type="match status" value="1"/>
</dbReference>
<organism evidence="11 12">
    <name type="scientific">Dyella psychrodurans</name>
    <dbReference type="NCBI Taxonomy" id="1927960"/>
    <lineage>
        <taxon>Bacteria</taxon>
        <taxon>Pseudomonadati</taxon>
        <taxon>Pseudomonadota</taxon>
        <taxon>Gammaproteobacteria</taxon>
        <taxon>Lysobacterales</taxon>
        <taxon>Rhodanobacteraceae</taxon>
        <taxon>Dyella</taxon>
    </lineage>
</organism>
<evidence type="ECO:0000256" key="8">
    <source>
        <dbReference type="ARBA" id="ARBA00079299"/>
    </source>
</evidence>
<feature type="binding site" evidence="9">
    <location>
        <position position="206"/>
    </location>
    <ligand>
        <name>FAD</name>
        <dbReference type="ChEBI" id="CHEBI:57692"/>
    </ligand>
</feature>
<comment type="caution">
    <text evidence="11">The sequence shown here is derived from an EMBL/GenBank/DDBJ whole genome shotgun (WGS) entry which is preliminary data.</text>
</comment>
<dbReference type="PANTHER" id="PTHR43153:SF1">
    <property type="entry name" value="ELECTRON TRANSFER FLAVOPROTEIN SUBUNIT ALPHA, MITOCHONDRIAL"/>
    <property type="match status" value="1"/>
</dbReference>
<feature type="domain" description="Electron transfer flavoprotein alpha/beta-subunit N-terminal" evidence="10">
    <location>
        <begin position="4"/>
        <end position="186"/>
    </location>
</feature>
<dbReference type="PROSITE" id="PS00696">
    <property type="entry name" value="ETF_ALPHA"/>
    <property type="match status" value="1"/>
</dbReference>
<keyword evidence="2" id="KW-0813">Transport</keyword>
<dbReference type="SMART" id="SM00893">
    <property type="entry name" value="ETF"/>
    <property type="match status" value="1"/>
</dbReference>
<dbReference type="Gene3D" id="3.40.50.620">
    <property type="entry name" value="HUPs"/>
    <property type="match status" value="1"/>
</dbReference>
<feature type="binding site" evidence="9">
    <location>
        <begin position="262"/>
        <end position="269"/>
    </location>
    <ligand>
        <name>FAD</name>
        <dbReference type="ChEBI" id="CHEBI:57692"/>
    </ligand>
</feature>
<feature type="binding site" evidence="9">
    <location>
        <position position="283"/>
    </location>
    <ligand>
        <name>FAD</name>
        <dbReference type="ChEBI" id="CHEBI:57692"/>
    </ligand>
</feature>
<dbReference type="InterPro" id="IPR014729">
    <property type="entry name" value="Rossmann-like_a/b/a_fold"/>
</dbReference>
<accession>A0A370X5E9</accession>
<dbReference type="SUPFAM" id="SSF52402">
    <property type="entry name" value="Adenine nucleotide alpha hydrolases-like"/>
    <property type="match status" value="1"/>
</dbReference>
<dbReference type="FunFam" id="3.40.50.1220:FF:000001">
    <property type="entry name" value="Electron transfer flavoprotein, alpha subunit"/>
    <property type="match status" value="1"/>
</dbReference>